<accession>A0ABQ3MQJ9</accession>
<dbReference type="Proteomes" id="UP000605568">
    <property type="component" value="Unassembled WGS sequence"/>
</dbReference>
<reference evidence="2" key="1">
    <citation type="journal article" date="2019" name="Int. J. Syst. Evol. Microbiol.">
        <title>The Global Catalogue of Microorganisms (GCM) 10K type strain sequencing project: providing services to taxonomists for standard genome sequencing and annotation.</title>
        <authorList>
            <consortium name="The Broad Institute Genomics Platform"/>
            <consortium name="The Broad Institute Genome Sequencing Center for Infectious Disease"/>
            <person name="Wu L."/>
            <person name="Ma J."/>
        </authorList>
    </citation>
    <scope>NUCLEOTIDE SEQUENCE [LARGE SCALE GENOMIC DNA]</scope>
    <source>
        <strain evidence="2">CGMCC 4.7367</strain>
    </source>
</reference>
<name>A0ABQ3MQJ9_9PSEU</name>
<proteinExistence type="predicted"/>
<dbReference type="EMBL" id="BNAR01000006">
    <property type="protein sequence ID" value="GHH43702.1"/>
    <property type="molecule type" value="Genomic_DNA"/>
</dbReference>
<gene>
    <name evidence="1" type="ORF">GCM10017774_41690</name>
</gene>
<evidence type="ECO:0000313" key="2">
    <source>
        <dbReference type="Proteomes" id="UP000605568"/>
    </source>
</evidence>
<keyword evidence="2" id="KW-1185">Reference proteome</keyword>
<comment type="caution">
    <text evidence="1">The sequence shown here is derived from an EMBL/GenBank/DDBJ whole genome shotgun (WGS) entry which is preliminary data.</text>
</comment>
<organism evidence="1 2">
    <name type="scientific">Lentzea cavernae</name>
    <dbReference type="NCBI Taxonomy" id="2020703"/>
    <lineage>
        <taxon>Bacteria</taxon>
        <taxon>Bacillati</taxon>
        <taxon>Actinomycetota</taxon>
        <taxon>Actinomycetes</taxon>
        <taxon>Pseudonocardiales</taxon>
        <taxon>Pseudonocardiaceae</taxon>
        <taxon>Lentzea</taxon>
    </lineage>
</organism>
<protein>
    <submittedName>
        <fullName evidence="1">Uncharacterized protein</fullName>
    </submittedName>
</protein>
<sequence>MLRGQFGAMSLEGGIIDACDSADVITIGGRASPKACVAAVHAIANTNWPLVRR</sequence>
<evidence type="ECO:0000313" key="1">
    <source>
        <dbReference type="EMBL" id="GHH43702.1"/>
    </source>
</evidence>